<evidence type="ECO:0000313" key="9">
    <source>
        <dbReference type="Proteomes" id="UP000243217"/>
    </source>
</evidence>
<comment type="subcellular location">
    <subcellularLocation>
        <location evidence="2">Chromosome</location>
        <location evidence="2">Telomere</location>
    </subcellularLocation>
    <subcellularLocation>
        <location evidence="1">Nucleus</location>
    </subcellularLocation>
</comment>
<accession>A0A1W0A1T1</accession>
<dbReference type="STRING" id="74557.A0A1W0A1T1"/>
<evidence type="ECO:0000256" key="5">
    <source>
        <dbReference type="ARBA" id="ARBA00023242"/>
    </source>
</evidence>
<evidence type="ECO:0000256" key="6">
    <source>
        <dbReference type="ARBA" id="ARBA00023306"/>
    </source>
</evidence>
<dbReference type="Pfam" id="PF12231">
    <property type="entry name" value="Rif1_N"/>
    <property type="match status" value="1"/>
</dbReference>
<dbReference type="InterPro" id="IPR016024">
    <property type="entry name" value="ARM-type_fold"/>
</dbReference>
<dbReference type="PANTHER" id="PTHR22928:SF3">
    <property type="entry name" value="TELOMERE-ASSOCIATED PROTEIN RIF1"/>
    <property type="match status" value="1"/>
</dbReference>
<dbReference type="AlphaFoldDB" id="A0A1W0A1T1"/>
<organism evidence="8 9">
    <name type="scientific">Thraustotheca clavata</name>
    <dbReference type="NCBI Taxonomy" id="74557"/>
    <lineage>
        <taxon>Eukaryota</taxon>
        <taxon>Sar</taxon>
        <taxon>Stramenopiles</taxon>
        <taxon>Oomycota</taxon>
        <taxon>Saprolegniomycetes</taxon>
        <taxon>Saprolegniales</taxon>
        <taxon>Achlyaceae</taxon>
        <taxon>Thraustotheca</taxon>
    </lineage>
</organism>
<comment type="caution">
    <text evidence="8">The sequence shown here is derived from an EMBL/GenBank/DDBJ whole genome shotgun (WGS) entry which is preliminary data.</text>
</comment>
<dbReference type="GO" id="GO:0000723">
    <property type="term" value="P:telomere maintenance"/>
    <property type="evidence" value="ECO:0007669"/>
    <property type="project" value="TreeGrafter"/>
</dbReference>
<evidence type="ECO:0000259" key="7">
    <source>
        <dbReference type="Pfam" id="PF12231"/>
    </source>
</evidence>
<keyword evidence="9" id="KW-1185">Reference proteome</keyword>
<dbReference type="PANTHER" id="PTHR22928">
    <property type="entry name" value="TELOMERE-ASSOCIATED PROTEIN RIF1"/>
    <property type="match status" value="1"/>
</dbReference>
<proteinExistence type="predicted"/>
<dbReference type="InterPro" id="IPR011989">
    <property type="entry name" value="ARM-like"/>
</dbReference>
<dbReference type="Gene3D" id="1.25.10.10">
    <property type="entry name" value="Leucine-rich Repeat Variant"/>
    <property type="match status" value="1"/>
</dbReference>
<protein>
    <recommendedName>
        <fullName evidence="7">Telomere-associated protein Rif1 N-terminal domain-containing protein</fullName>
    </recommendedName>
</protein>
<dbReference type="GO" id="GO:0140445">
    <property type="term" value="C:chromosome, telomeric repeat region"/>
    <property type="evidence" value="ECO:0007669"/>
    <property type="project" value="TreeGrafter"/>
</dbReference>
<dbReference type="OrthoDB" id="5399929at2759"/>
<dbReference type="Proteomes" id="UP000243217">
    <property type="component" value="Unassembled WGS sequence"/>
</dbReference>
<reference evidence="8 9" key="1">
    <citation type="journal article" date="2014" name="Genome Biol. Evol.">
        <title>The secreted proteins of Achlya hypogyna and Thraustotheca clavata identify the ancestral oomycete secretome and reveal gene acquisitions by horizontal gene transfer.</title>
        <authorList>
            <person name="Misner I."/>
            <person name="Blouin N."/>
            <person name="Leonard G."/>
            <person name="Richards T.A."/>
            <person name="Lane C.E."/>
        </authorList>
    </citation>
    <scope>NUCLEOTIDE SEQUENCE [LARGE SCALE GENOMIC DNA]</scope>
    <source>
        <strain evidence="8 9">ATCC 34112</strain>
    </source>
</reference>
<keyword evidence="5" id="KW-0539">Nucleus</keyword>
<dbReference type="EMBL" id="JNBS01000654">
    <property type="protein sequence ID" value="OQS04234.1"/>
    <property type="molecule type" value="Genomic_DNA"/>
</dbReference>
<keyword evidence="4" id="KW-0779">Telomere</keyword>
<sequence length="934" mass="105381">MNAWEQVREELGSPSTQARVDAYVRLNELLEEPDTRERLQALENVLPAVLSVISTDLERPHDDILTPLCVRTLAYFMYHEQTADRVPVVLVQQLFRVFYNTSDQTVCLLVIWSLSKQKLDEEKHGLVPRLVELFCEATGNRFQSRKVQIYALNGLHETLIKYPEKMILTLKKWCHVVAKCLESTDPSTRDAARRIFQTLSSHAPLQGEAALIVTTCLRLHGVPAMHNHVQAKRMLDAVHLWGILISLLQETLRNDEAFLNELLAVPEATLRDADSHVRLQSVRAWRRVVHLFPNSWFLRKPLVQLVMAPLLVCFTSDTFDTVVDTALDSWLYVLAKAVAQVNEYCNIESYASVRNVWTHWYEEIITKALTSLSKRPLVLSRAQIIVQQLWRVGDCDEETQKSLCQEIQPSTCSFSLSMTPVFTPSVNATPLLTDYGVVLLLLVFPDCLVDLERIGHGFCTRLLHATTCAFDTKDEKLHKIYSKVAWGTWTMLANNSTLELSLRCRLIASMLPSGAMSKALSILPKSVERSLHTEATSLLQKVEENKWLASLLLWTASTDPLNRLVSMWIVDTIKILSSQEQFTTEGIVNAIKALSTLPSVSSLLDTFRFIVNRLQTPPTLTQVYELYQEFTKQLKVDEHTASSTSTHLSSPCLLEPPPPCEDVSTLSSSVEKKQATESTKLIPVRPIDTRRPTDLLQPALASSKEPISSIFQHFPQSFRQLIAFYNIKTIGDIAAMTEAEVQDFPLKDPSSTIHKALDEFLGRQERINTLANKSPHKRKSPFNTPPRSITPHRRMQLDKYRQGDDWPVAKLTFESPRPKVAEKVTFHLASPDGSVKMARPGEDSQQFHEIQDKSSVYSTKLLSHLERCNVYVDKIHHRALEKAPTPVSLLGDLEKAHGHVTTLAGRLHATAKAIATKHGHTSNDSLESKTASSF</sequence>
<evidence type="ECO:0000256" key="1">
    <source>
        <dbReference type="ARBA" id="ARBA00004123"/>
    </source>
</evidence>
<dbReference type="InterPro" id="IPR022031">
    <property type="entry name" value="Rif1_N"/>
</dbReference>
<name>A0A1W0A1T1_9STRA</name>
<feature type="domain" description="Telomere-associated protein Rif1 N-terminal" evidence="7">
    <location>
        <begin position="13"/>
        <end position="342"/>
    </location>
</feature>
<evidence type="ECO:0000313" key="8">
    <source>
        <dbReference type="EMBL" id="OQS04234.1"/>
    </source>
</evidence>
<keyword evidence="6" id="KW-0131">Cell cycle</keyword>
<gene>
    <name evidence="8" type="ORF">THRCLA_03516</name>
</gene>
<evidence type="ECO:0000256" key="4">
    <source>
        <dbReference type="ARBA" id="ARBA00022895"/>
    </source>
</evidence>
<evidence type="ECO:0000256" key="2">
    <source>
        <dbReference type="ARBA" id="ARBA00004574"/>
    </source>
</evidence>
<keyword evidence="3" id="KW-0158">Chromosome</keyword>
<dbReference type="SUPFAM" id="SSF48371">
    <property type="entry name" value="ARM repeat"/>
    <property type="match status" value="1"/>
</dbReference>
<dbReference type="GO" id="GO:0005634">
    <property type="term" value="C:nucleus"/>
    <property type="evidence" value="ECO:0007669"/>
    <property type="project" value="UniProtKB-SubCell"/>
</dbReference>
<evidence type="ECO:0000256" key="3">
    <source>
        <dbReference type="ARBA" id="ARBA00022454"/>
    </source>
</evidence>